<dbReference type="AlphaFoldDB" id="B6TUK5"/>
<feature type="region of interest" description="Disordered" evidence="1">
    <location>
        <begin position="51"/>
        <end position="77"/>
    </location>
</feature>
<proteinExistence type="evidence at transcript level"/>
<sequence length="77" mass="8675">MTCLWPPSVAEDAVLLLVVVDRRQSPWLARAALIHHARLVSSISSTRLVHAARNEGKRGTNTRRVQMTGRRWSETNS</sequence>
<reference evidence="2" key="1">
    <citation type="journal article" date="2009" name="Plant Mol. Biol.">
        <title>Insights into corn genes derived from large-scale cDNA sequencing.</title>
        <authorList>
            <person name="Alexandrov N.N."/>
            <person name="Brover V.V."/>
            <person name="Freidin S."/>
            <person name="Troukhan M.E."/>
            <person name="Tatarinova T.V."/>
            <person name="Zhang H."/>
            <person name="Swaller T.J."/>
            <person name="Lu Y.P."/>
            <person name="Bouck J."/>
            <person name="Flavell R.B."/>
            <person name="Feldmann K.A."/>
        </authorList>
    </citation>
    <scope>NUCLEOTIDE SEQUENCE</scope>
</reference>
<dbReference type="HOGENOM" id="CLU_2641745_0_0_1"/>
<organism evidence="2">
    <name type="scientific">Zea mays</name>
    <name type="common">Maize</name>
    <dbReference type="NCBI Taxonomy" id="4577"/>
    <lineage>
        <taxon>Eukaryota</taxon>
        <taxon>Viridiplantae</taxon>
        <taxon>Streptophyta</taxon>
        <taxon>Embryophyta</taxon>
        <taxon>Tracheophyta</taxon>
        <taxon>Spermatophyta</taxon>
        <taxon>Magnoliopsida</taxon>
        <taxon>Liliopsida</taxon>
        <taxon>Poales</taxon>
        <taxon>Poaceae</taxon>
        <taxon>PACMAD clade</taxon>
        <taxon>Panicoideae</taxon>
        <taxon>Andropogonodae</taxon>
        <taxon>Andropogoneae</taxon>
        <taxon>Tripsacinae</taxon>
        <taxon>Zea</taxon>
    </lineage>
</organism>
<dbReference type="EMBL" id="EU968670">
    <property type="protein sequence ID" value="ACG40788.1"/>
    <property type="molecule type" value="mRNA"/>
</dbReference>
<name>B6TUK5_MAIZE</name>
<evidence type="ECO:0000313" key="2">
    <source>
        <dbReference type="EMBL" id="ACG40788.1"/>
    </source>
</evidence>
<accession>B6TUK5</accession>
<evidence type="ECO:0000256" key="1">
    <source>
        <dbReference type="SAM" id="MobiDB-lite"/>
    </source>
</evidence>
<protein>
    <submittedName>
        <fullName evidence="2">Uncharacterized protein</fullName>
    </submittedName>
</protein>